<reference evidence="1 2" key="1">
    <citation type="journal article" date="2019" name="Int. J. Syst. Evol. Microbiol.">
        <title>The Global Catalogue of Microorganisms (GCM) 10K type strain sequencing project: providing services to taxonomists for standard genome sequencing and annotation.</title>
        <authorList>
            <consortium name="The Broad Institute Genomics Platform"/>
            <consortium name="The Broad Institute Genome Sequencing Center for Infectious Disease"/>
            <person name="Wu L."/>
            <person name="Ma J."/>
        </authorList>
    </citation>
    <scope>NUCLEOTIDE SEQUENCE [LARGE SCALE GENOMIC DNA]</scope>
    <source>
        <strain evidence="1 2">JCM 14901</strain>
    </source>
</reference>
<organism evidence="1 2">
    <name type="scientific">Microbacterium deminutum</name>
    <dbReference type="NCBI Taxonomy" id="344164"/>
    <lineage>
        <taxon>Bacteria</taxon>
        <taxon>Bacillati</taxon>
        <taxon>Actinomycetota</taxon>
        <taxon>Actinomycetes</taxon>
        <taxon>Micrococcales</taxon>
        <taxon>Microbacteriaceae</taxon>
        <taxon>Microbacterium</taxon>
    </lineage>
</organism>
<sequence length="126" mass="14190">MDGLEQVGRGLDGIGRACRCELEHDEHEDDETTDRAHQNDQGWLIATNVRLVSKAIPARPARLEDSMPTPNRTMRTTSRLYTRPCRAENERYSAASFGAYWHENGFHDDRRTIGLANLLWAAPGGP</sequence>
<evidence type="ECO:0000313" key="1">
    <source>
        <dbReference type="EMBL" id="GAA1948520.1"/>
    </source>
</evidence>
<keyword evidence="2" id="KW-1185">Reference proteome</keyword>
<name>A0ABN2QBT9_9MICO</name>
<dbReference type="EMBL" id="BAAAOG010000001">
    <property type="protein sequence ID" value="GAA1948520.1"/>
    <property type="molecule type" value="Genomic_DNA"/>
</dbReference>
<dbReference type="Proteomes" id="UP001499933">
    <property type="component" value="Unassembled WGS sequence"/>
</dbReference>
<accession>A0ABN2QBT9</accession>
<comment type="caution">
    <text evidence="1">The sequence shown here is derived from an EMBL/GenBank/DDBJ whole genome shotgun (WGS) entry which is preliminary data.</text>
</comment>
<gene>
    <name evidence="1" type="ORF">GCM10009776_08170</name>
</gene>
<proteinExistence type="predicted"/>
<evidence type="ECO:0000313" key="2">
    <source>
        <dbReference type="Proteomes" id="UP001499933"/>
    </source>
</evidence>
<protein>
    <submittedName>
        <fullName evidence="1">Uncharacterized protein</fullName>
    </submittedName>
</protein>